<dbReference type="Pfam" id="PF04294">
    <property type="entry name" value="VanW"/>
    <property type="match status" value="1"/>
</dbReference>
<sequence length="451" mass="46886">MGGSCQKLFKFCLLAAAAGFFLMAGGASAGGCARGRMPQGTSIGGVDVSGLRPGEACAAVSEALRQELEGYALTVRAGGRAYVFRPPEIGWKADIAGAAARALREGGAQPLEKERALVREDAVLARICADAYRTGSPARVLFDADAEEPFTFVRERAGRYIDGAALQSAVRDALAQGRREVRVRAVRVAPGCTLAEARASAALLSSFTTYYAEANAGRAHNVALAASRLNGRTIAPGEVLSFNACAGARTERNGYRAAPVILEGEYVTGVGGGVCQVSTTLYNAALLAGLTVAEYHPHSLAVGYVPPSRDAMVSGSSCDLKVKNATARPVRIVARAAEGALTVRVYGQRSPVTYSIESEVLERIPPPAPQVGADAAPPRAAKEGVRSVAYLVRREPGRPDVRTRLRRDSYAPVRGVLPPASASASASASAPVSAFAPSPPYDPALRPVPAA</sequence>
<proteinExistence type="predicted"/>
<keyword evidence="2" id="KW-0732">Signal</keyword>
<dbReference type="EMBL" id="DXFD01000066">
    <property type="protein sequence ID" value="HIX46939.1"/>
    <property type="molecule type" value="Genomic_DNA"/>
</dbReference>
<dbReference type="PANTHER" id="PTHR35788">
    <property type="entry name" value="EXPORTED PROTEIN-RELATED"/>
    <property type="match status" value="1"/>
</dbReference>
<evidence type="ECO:0000256" key="1">
    <source>
        <dbReference type="SAM" id="MobiDB-lite"/>
    </source>
</evidence>
<comment type="caution">
    <text evidence="3">The sequence shown here is derived from an EMBL/GenBank/DDBJ whole genome shotgun (WGS) entry which is preliminary data.</text>
</comment>
<dbReference type="AlphaFoldDB" id="A0A9D1VU82"/>
<evidence type="ECO:0000313" key="3">
    <source>
        <dbReference type="EMBL" id="HIX46939.1"/>
    </source>
</evidence>
<feature type="compositionally biased region" description="Low complexity" evidence="1">
    <location>
        <begin position="418"/>
        <end position="436"/>
    </location>
</feature>
<dbReference type="InterPro" id="IPR052913">
    <property type="entry name" value="Glycopeptide_resist_protein"/>
</dbReference>
<dbReference type="Proteomes" id="UP000824249">
    <property type="component" value="Unassembled WGS sequence"/>
</dbReference>
<name>A0A9D1VU82_9FIRM</name>
<evidence type="ECO:0000256" key="2">
    <source>
        <dbReference type="SAM" id="SignalP"/>
    </source>
</evidence>
<feature type="compositionally biased region" description="Basic and acidic residues" evidence="1">
    <location>
        <begin position="397"/>
        <end position="409"/>
    </location>
</feature>
<dbReference type="PANTHER" id="PTHR35788:SF1">
    <property type="entry name" value="EXPORTED PROTEIN"/>
    <property type="match status" value="1"/>
</dbReference>
<accession>A0A9D1VU82</accession>
<gene>
    <name evidence="3" type="ORF">H9737_04520</name>
</gene>
<feature type="region of interest" description="Disordered" evidence="1">
    <location>
        <begin position="397"/>
        <end position="451"/>
    </location>
</feature>
<dbReference type="InterPro" id="IPR007391">
    <property type="entry name" value="Vancomycin_resist_VanW"/>
</dbReference>
<reference evidence="3" key="2">
    <citation type="submission" date="2021-04" db="EMBL/GenBank/DDBJ databases">
        <authorList>
            <person name="Gilroy R."/>
        </authorList>
    </citation>
    <scope>NUCLEOTIDE SEQUENCE</scope>
    <source>
        <strain evidence="3">26628</strain>
    </source>
</reference>
<evidence type="ECO:0000313" key="4">
    <source>
        <dbReference type="Proteomes" id="UP000824249"/>
    </source>
</evidence>
<feature type="signal peptide" evidence="2">
    <location>
        <begin position="1"/>
        <end position="29"/>
    </location>
</feature>
<protein>
    <submittedName>
        <fullName evidence="3">VanW family protein</fullName>
    </submittedName>
</protein>
<dbReference type="PROSITE" id="PS51257">
    <property type="entry name" value="PROKAR_LIPOPROTEIN"/>
    <property type="match status" value="1"/>
</dbReference>
<reference evidence="3" key="1">
    <citation type="journal article" date="2021" name="PeerJ">
        <title>Extensive microbial diversity within the chicken gut microbiome revealed by metagenomics and culture.</title>
        <authorList>
            <person name="Gilroy R."/>
            <person name="Ravi A."/>
            <person name="Getino M."/>
            <person name="Pursley I."/>
            <person name="Horton D.L."/>
            <person name="Alikhan N.F."/>
            <person name="Baker D."/>
            <person name="Gharbi K."/>
            <person name="Hall N."/>
            <person name="Watson M."/>
            <person name="Adriaenssens E.M."/>
            <person name="Foster-Nyarko E."/>
            <person name="Jarju S."/>
            <person name="Secka A."/>
            <person name="Antonio M."/>
            <person name="Oren A."/>
            <person name="Chaudhuri R.R."/>
            <person name="La Ragione R."/>
            <person name="Hildebrand F."/>
            <person name="Pallen M.J."/>
        </authorList>
    </citation>
    <scope>NUCLEOTIDE SEQUENCE</scope>
    <source>
        <strain evidence="3">26628</strain>
    </source>
</reference>
<organism evidence="3 4">
    <name type="scientific">Candidatus Borkfalkia faecigallinarum</name>
    <dbReference type="NCBI Taxonomy" id="2838509"/>
    <lineage>
        <taxon>Bacteria</taxon>
        <taxon>Bacillati</taxon>
        <taxon>Bacillota</taxon>
        <taxon>Clostridia</taxon>
        <taxon>Christensenellales</taxon>
        <taxon>Christensenellaceae</taxon>
        <taxon>Candidatus Borkfalkia</taxon>
    </lineage>
</organism>
<feature type="chain" id="PRO_5038560225" evidence="2">
    <location>
        <begin position="30"/>
        <end position="451"/>
    </location>
</feature>